<dbReference type="Proteomes" id="UP000799766">
    <property type="component" value="Unassembled WGS sequence"/>
</dbReference>
<protein>
    <submittedName>
        <fullName evidence="2">Uncharacterized protein</fullName>
    </submittedName>
</protein>
<feature type="non-terminal residue" evidence="2">
    <location>
        <position position="173"/>
    </location>
</feature>
<evidence type="ECO:0000313" key="2">
    <source>
        <dbReference type="EMBL" id="KAF2453902.1"/>
    </source>
</evidence>
<organism evidence="2 3">
    <name type="scientific">Lineolata rhizophorae</name>
    <dbReference type="NCBI Taxonomy" id="578093"/>
    <lineage>
        <taxon>Eukaryota</taxon>
        <taxon>Fungi</taxon>
        <taxon>Dikarya</taxon>
        <taxon>Ascomycota</taxon>
        <taxon>Pezizomycotina</taxon>
        <taxon>Dothideomycetes</taxon>
        <taxon>Dothideomycetes incertae sedis</taxon>
        <taxon>Lineolatales</taxon>
        <taxon>Lineolataceae</taxon>
        <taxon>Lineolata</taxon>
    </lineage>
</organism>
<accession>A0A6A6NR67</accession>
<keyword evidence="3" id="KW-1185">Reference proteome</keyword>
<feature type="compositionally biased region" description="Low complexity" evidence="1">
    <location>
        <begin position="78"/>
        <end position="114"/>
    </location>
</feature>
<feature type="compositionally biased region" description="Basic residues" evidence="1">
    <location>
        <begin position="66"/>
        <end position="77"/>
    </location>
</feature>
<sequence>SSFSGLDHTPQPICLPHLRLSSQRSRHTANRPVRRANKRRSGSCTQTMPRTARGSATSASTSTRRASSRRARTRSARTRGSTTARTSAASRASPTPWTISTWGPGSTTSTGTVSRATTWPWVSRRVARPPTRRLIRADTIRLMRSSGGRSKTLRSAVWRTFGVRAPMLRRQTT</sequence>
<feature type="non-terminal residue" evidence="2">
    <location>
        <position position="1"/>
    </location>
</feature>
<gene>
    <name evidence="2" type="ORF">BDY21DRAFT_114596</name>
</gene>
<evidence type="ECO:0000313" key="3">
    <source>
        <dbReference type="Proteomes" id="UP000799766"/>
    </source>
</evidence>
<feature type="compositionally biased region" description="Low complexity" evidence="1">
    <location>
        <begin position="50"/>
        <end position="65"/>
    </location>
</feature>
<feature type="region of interest" description="Disordered" evidence="1">
    <location>
        <begin position="1"/>
        <end position="114"/>
    </location>
</feature>
<proteinExistence type="predicted"/>
<dbReference type="AlphaFoldDB" id="A0A6A6NR67"/>
<evidence type="ECO:0000256" key="1">
    <source>
        <dbReference type="SAM" id="MobiDB-lite"/>
    </source>
</evidence>
<reference evidence="2" key="1">
    <citation type="journal article" date="2020" name="Stud. Mycol.">
        <title>101 Dothideomycetes genomes: a test case for predicting lifestyles and emergence of pathogens.</title>
        <authorList>
            <person name="Haridas S."/>
            <person name="Albert R."/>
            <person name="Binder M."/>
            <person name="Bloem J."/>
            <person name="Labutti K."/>
            <person name="Salamov A."/>
            <person name="Andreopoulos B."/>
            <person name="Baker S."/>
            <person name="Barry K."/>
            <person name="Bills G."/>
            <person name="Bluhm B."/>
            <person name="Cannon C."/>
            <person name="Castanera R."/>
            <person name="Culley D."/>
            <person name="Daum C."/>
            <person name="Ezra D."/>
            <person name="Gonzalez J."/>
            <person name="Henrissat B."/>
            <person name="Kuo A."/>
            <person name="Liang C."/>
            <person name="Lipzen A."/>
            <person name="Lutzoni F."/>
            <person name="Magnuson J."/>
            <person name="Mondo S."/>
            <person name="Nolan M."/>
            <person name="Ohm R."/>
            <person name="Pangilinan J."/>
            <person name="Park H.-J."/>
            <person name="Ramirez L."/>
            <person name="Alfaro M."/>
            <person name="Sun H."/>
            <person name="Tritt A."/>
            <person name="Yoshinaga Y."/>
            <person name="Zwiers L.-H."/>
            <person name="Turgeon B."/>
            <person name="Goodwin S."/>
            <person name="Spatafora J."/>
            <person name="Crous P."/>
            <person name="Grigoriev I."/>
        </authorList>
    </citation>
    <scope>NUCLEOTIDE SEQUENCE</scope>
    <source>
        <strain evidence="2">ATCC 16933</strain>
    </source>
</reference>
<feature type="compositionally biased region" description="Basic residues" evidence="1">
    <location>
        <begin position="24"/>
        <end position="41"/>
    </location>
</feature>
<name>A0A6A6NR67_9PEZI</name>
<dbReference type="EMBL" id="MU001694">
    <property type="protein sequence ID" value="KAF2453902.1"/>
    <property type="molecule type" value="Genomic_DNA"/>
</dbReference>